<keyword evidence="26" id="KW-1185">Reference proteome</keyword>
<dbReference type="Pfam" id="PF02875">
    <property type="entry name" value="Mur_ligase_C"/>
    <property type="match status" value="1"/>
</dbReference>
<dbReference type="EMBL" id="JANCLT010000010">
    <property type="protein sequence ID" value="MCP8970248.1"/>
    <property type="molecule type" value="Genomic_DNA"/>
</dbReference>
<dbReference type="Gene3D" id="3.90.190.20">
    <property type="entry name" value="Mur ligase, C-terminal domain"/>
    <property type="match status" value="1"/>
</dbReference>
<dbReference type="SUPFAM" id="SSF63418">
    <property type="entry name" value="MurE/MurF N-terminal domain"/>
    <property type="match status" value="1"/>
</dbReference>
<feature type="binding site" evidence="20">
    <location>
        <position position="30"/>
    </location>
    <ligand>
        <name>UDP-N-acetyl-alpha-D-muramoyl-L-alanyl-D-glutamate</name>
        <dbReference type="ChEBI" id="CHEBI:83900"/>
    </ligand>
</feature>
<evidence type="ECO:0000256" key="19">
    <source>
        <dbReference type="ARBA" id="ARBA00081560"/>
    </source>
</evidence>
<dbReference type="GO" id="GO:0008360">
    <property type="term" value="P:regulation of cell shape"/>
    <property type="evidence" value="ECO:0007669"/>
    <property type="project" value="UniProtKB-KW"/>
</dbReference>
<evidence type="ECO:0000256" key="7">
    <source>
        <dbReference type="ARBA" id="ARBA00022840"/>
    </source>
</evidence>
<evidence type="ECO:0000313" key="26">
    <source>
        <dbReference type="Proteomes" id="UP001156102"/>
    </source>
</evidence>
<dbReference type="InterPro" id="IPR035911">
    <property type="entry name" value="MurE/MurF_N"/>
</dbReference>
<evidence type="ECO:0000256" key="14">
    <source>
        <dbReference type="ARBA" id="ARBA00056782"/>
    </source>
</evidence>
<dbReference type="Gene3D" id="3.40.1190.10">
    <property type="entry name" value="Mur-like, catalytic domain"/>
    <property type="match status" value="1"/>
</dbReference>
<feature type="binding site" evidence="20">
    <location>
        <begin position="150"/>
        <end position="151"/>
    </location>
    <ligand>
        <name>UDP-N-acetyl-alpha-D-muramoyl-L-alanyl-D-glutamate</name>
        <dbReference type="ChEBI" id="CHEBI:83900"/>
    </ligand>
</feature>
<evidence type="ECO:0000256" key="9">
    <source>
        <dbReference type="ARBA" id="ARBA00022960"/>
    </source>
</evidence>
<feature type="domain" description="Mur ligase C-terminal" evidence="23">
    <location>
        <begin position="334"/>
        <end position="459"/>
    </location>
</feature>
<dbReference type="FunFam" id="3.40.1390.10:FF:000005">
    <property type="entry name" value="UDP-N-acetylmuramoyl-L-alanyl-D-glutamate--2,6-diaminopimelate ligase"/>
    <property type="match status" value="1"/>
</dbReference>
<dbReference type="SUPFAM" id="SSF53244">
    <property type="entry name" value="MurD-like peptide ligases, peptide-binding domain"/>
    <property type="match status" value="1"/>
</dbReference>
<dbReference type="PANTHER" id="PTHR23135:SF4">
    <property type="entry name" value="UDP-N-ACETYLMURAMOYL-L-ALANYL-D-GLUTAMATE--2,6-DIAMINOPIMELATE LIGASE MURE HOMOLOG, CHLOROPLASTIC"/>
    <property type="match status" value="1"/>
</dbReference>
<keyword evidence="3 20" id="KW-0963">Cytoplasm</keyword>
<evidence type="ECO:0000256" key="12">
    <source>
        <dbReference type="ARBA" id="ARBA00023316"/>
    </source>
</evidence>
<dbReference type="GO" id="GO:0071555">
    <property type="term" value="P:cell wall organization"/>
    <property type="evidence" value="ECO:0007669"/>
    <property type="project" value="UniProtKB-KW"/>
</dbReference>
<dbReference type="GO" id="GO:0000287">
    <property type="term" value="F:magnesium ion binding"/>
    <property type="evidence" value="ECO:0007669"/>
    <property type="project" value="UniProtKB-UniRule"/>
</dbReference>
<dbReference type="AlphaFoldDB" id="A0AA41XAQ1"/>
<evidence type="ECO:0000256" key="10">
    <source>
        <dbReference type="ARBA" id="ARBA00022984"/>
    </source>
</evidence>
<dbReference type="GO" id="GO:0051301">
    <property type="term" value="P:cell division"/>
    <property type="evidence" value="ECO:0007669"/>
    <property type="project" value="UniProtKB-KW"/>
</dbReference>
<comment type="subcellular location">
    <subcellularLocation>
        <location evidence="20 21">Cytoplasm</location>
    </subcellularLocation>
</comment>
<evidence type="ECO:0000259" key="23">
    <source>
        <dbReference type="Pfam" id="PF02875"/>
    </source>
</evidence>
<evidence type="ECO:0000256" key="8">
    <source>
        <dbReference type="ARBA" id="ARBA00022842"/>
    </source>
</evidence>
<keyword evidence="5 20" id="KW-0132">Cell division</keyword>
<feature type="domain" description="Mur ligase N-terminal catalytic" evidence="22">
    <location>
        <begin position="23"/>
        <end position="94"/>
    </location>
</feature>
<keyword evidence="10 20" id="KW-0573">Peptidoglycan synthesis</keyword>
<reference evidence="25" key="1">
    <citation type="submission" date="2022-07" db="EMBL/GenBank/DDBJ databases">
        <authorList>
            <person name="Li W.-J."/>
            <person name="Deng Q.-Q."/>
        </authorList>
    </citation>
    <scope>NUCLEOTIDE SEQUENCE</scope>
    <source>
        <strain evidence="25">SYSU M60031</strain>
    </source>
</reference>
<evidence type="ECO:0000256" key="13">
    <source>
        <dbReference type="ARBA" id="ARBA00050251"/>
    </source>
</evidence>
<feature type="binding site" evidence="20">
    <location>
        <begin position="407"/>
        <end position="410"/>
    </location>
    <ligand>
        <name>meso-2,6-diaminopimelate</name>
        <dbReference type="ChEBI" id="CHEBI:57791"/>
    </ligand>
</feature>
<feature type="binding site" evidence="20">
    <location>
        <position position="461"/>
    </location>
    <ligand>
        <name>meso-2,6-diaminopimelate</name>
        <dbReference type="ChEBI" id="CHEBI:57791"/>
    </ligand>
</feature>
<comment type="pathway">
    <text evidence="1 20 21">Cell wall biogenesis; peptidoglycan biosynthesis.</text>
</comment>
<comment type="catalytic activity">
    <reaction evidence="13 20">
        <text>UDP-N-acetyl-alpha-D-muramoyl-L-alanyl-D-glutamate + meso-2,6-diaminopimelate + ATP = UDP-N-acetyl-alpha-D-muramoyl-L-alanyl-gamma-D-glutamyl-meso-2,6-diaminopimelate + ADP + phosphate + H(+)</text>
        <dbReference type="Rhea" id="RHEA:23676"/>
        <dbReference type="ChEBI" id="CHEBI:15378"/>
        <dbReference type="ChEBI" id="CHEBI:30616"/>
        <dbReference type="ChEBI" id="CHEBI:43474"/>
        <dbReference type="ChEBI" id="CHEBI:57791"/>
        <dbReference type="ChEBI" id="CHEBI:83900"/>
        <dbReference type="ChEBI" id="CHEBI:83905"/>
        <dbReference type="ChEBI" id="CHEBI:456216"/>
        <dbReference type="EC" id="6.3.2.13"/>
    </reaction>
</comment>
<evidence type="ECO:0000256" key="21">
    <source>
        <dbReference type="RuleBase" id="RU004135"/>
    </source>
</evidence>
<keyword evidence="7 20" id="KW-0067">ATP-binding</keyword>
<protein>
    <recommendedName>
        <fullName evidence="16 20">UDP-N-acetylmuramoyl-L-alanyl-D-glutamate--2,6-diaminopimelate ligase</fullName>
        <ecNumber evidence="15 20">6.3.2.13</ecNumber>
    </recommendedName>
    <alternativeName>
        <fullName evidence="17 20">Meso-A2pm-adding enzyme</fullName>
    </alternativeName>
    <alternativeName>
        <fullName evidence="18 20">Meso-diaminopimelate-adding enzyme</fullName>
    </alternativeName>
    <alternativeName>
        <fullName evidence="19 20">UDP-MurNAc-L-Ala-D-Glu:meso-diaminopimelate ligase</fullName>
    </alternativeName>
    <alternativeName>
        <fullName evidence="20">UDP-MurNAc-tripeptide synthetase</fullName>
    </alternativeName>
    <alternativeName>
        <fullName evidence="20">UDP-N-acetylmuramyl-tripeptide synthetase</fullName>
    </alternativeName>
</protein>
<evidence type="ECO:0000256" key="17">
    <source>
        <dbReference type="ARBA" id="ARBA00075482"/>
    </source>
</evidence>
<dbReference type="InterPro" id="IPR004101">
    <property type="entry name" value="Mur_ligase_C"/>
</dbReference>
<evidence type="ECO:0000256" key="5">
    <source>
        <dbReference type="ARBA" id="ARBA00022618"/>
    </source>
</evidence>
<dbReference type="NCBIfam" id="NF001126">
    <property type="entry name" value="PRK00139.1-4"/>
    <property type="match status" value="1"/>
</dbReference>
<dbReference type="Gene3D" id="3.40.1390.10">
    <property type="entry name" value="MurE/MurF, N-terminal domain"/>
    <property type="match status" value="1"/>
</dbReference>
<dbReference type="PANTHER" id="PTHR23135">
    <property type="entry name" value="MUR LIGASE FAMILY MEMBER"/>
    <property type="match status" value="1"/>
</dbReference>
<feature type="binding site" evidence="20">
    <location>
        <begin position="108"/>
        <end position="114"/>
    </location>
    <ligand>
        <name>ATP</name>
        <dbReference type="ChEBI" id="CHEBI:30616"/>
    </ligand>
</feature>
<feature type="binding site" evidence="20">
    <location>
        <position position="383"/>
    </location>
    <ligand>
        <name>meso-2,6-diaminopimelate</name>
        <dbReference type="ChEBI" id="CHEBI:57791"/>
    </ligand>
</feature>
<dbReference type="SUPFAM" id="SSF53623">
    <property type="entry name" value="MurD-like peptide ligases, catalytic domain"/>
    <property type="match status" value="1"/>
</dbReference>
<dbReference type="HAMAP" id="MF_00208">
    <property type="entry name" value="MurE"/>
    <property type="match status" value="1"/>
</dbReference>
<evidence type="ECO:0000256" key="1">
    <source>
        <dbReference type="ARBA" id="ARBA00004752"/>
    </source>
</evidence>
<keyword evidence="8 20" id="KW-0460">Magnesium</keyword>
<dbReference type="InterPro" id="IPR000713">
    <property type="entry name" value="Mur_ligase_N"/>
</dbReference>
<evidence type="ECO:0000256" key="20">
    <source>
        <dbReference type="HAMAP-Rule" id="MF_00208"/>
    </source>
</evidence>
<evidence type="ECO:0000256" key="2">
    <source>
        <dbReference type="ARBA" id="ARBA00005898"/>
    </source>
</evidence>
<evidence type="ECO:0000256" key="15">
    <source>
        <dbReference type="ARBA" id="ARBA00066633"/>
    </source>
</evidence>
<feature type="short sequence motif" description="Meso-diaminopimelate recognition motif" evidence="20">
    <location>
        <begin position="407"/>
        <end position="410"/>
    </location>
</feature>
<feature type="binding site" evidence="20">
    <location>
        <position position="177"/>
    </location>
    <ligand>
        <name>UDP-N-acetyl-alpha-D-muramoyl-L-alanyl-D-glutamate</name>
        <dbReference type="ChEBI" id="CHEBI:83900"/>
    </ligand>
</feature>
<dbReference type="InterPro" id="IPR036615">
    <property type="entry name" value="Mur_ligase_C_dom_sf"/>
</dbReference>
<comment type="PTM">
    <text evidence="20">Carboxylation is probably crucial for Mg(2+) binding and, consequently, for the gamma-phosphate positioning of ATP.</text>
</comment>
<organism evidence="25 26">
    <name type="scientific">Ectobacillus ponti</name>
    <dbReference type="NCBI Taxonomy" id="2961894"/>
    <lineage>
        <taxon>Bacteria</taxon>
        <taxon>Bacillati</taxon>
        <taxon>Bacillota</taxon>
        <taxon>Bacilli</taxon>
        <taxon>Bacillales</taxon>
        <taxon>Bacillaceae</taxon>
        <taxon>Ectobacillus</taxon>
    </lineage>
</organism>
<dbReference type="Proteomes" id="UP001156102">
    <property type="component" value="Unassembled WGS sequence"/>
</dbReference>
<feature type="binding site" evidence="20">
    <location>
        <position position="457"/>
    </location>
    <ligand>
        <name>meso-2,6-diaminopimelate</name>
        <dbReference type="ChEBI" id="CHEBI:57791"/>
    </ligand>
</feature>
<keyword evidence="4 20" id="KW-0436">Ligase</keyword>
<sequence length="491" mass="53022">MKLHTLLSCLHDFPQLPEANPDIAAIEMDSRKIQEGSLFVCIAGFTVDGHDYAAQAAANGAAAIVAERPLEVDVPVIIVKDSSRALAVLADFFYGQPTQQLHLIGITGTNGKTTTSHLIDDILREHGVTTGLIGTIGIKVAETVLEAKNTTPDALALQQAFYLMREKQVTHAVMEVSSHALHLGRVHGCDYDVAVFTNLTQDHLDYHGTMEAYKQAKGLLFSQLGNSYHHSRPKYAVLNSDDAATKDYIAGTQATVFTYGIDNESHVMARDIEMTSGGTMFTLITPQGHVRVQMKLVGKFNVYNVLAAIAACLVSGIPLETILRAIGKLQGVPGRFELVDAGQDFTVIVDYSHTPDSLENALGTIRQFAKGHVYCVVGCGGDRDRSKRPLMAAIAARSADTAIFTSDNPRSEDPHIILDEMTAGVSSGSYEVISDRKAAIERAVALAEKDDIILIAGKGHETYQIIGAQVYDFDDRLVAKEAILRSSTAGE</sequence>
<dbReference type="InterPro" id="IPR036565">
    <property type="entry name" value="Mur-like_cat_sf"/>
</dbReference>
<dbReference type="InterPro" id="IPR005761">
    <property type="entry name" value="UDP-N-AcMur-Glu-dNH2Pim_ligase"/>
</dbReference>
<name>A0AA41XAQ1_9BACI</name>
<dbReference type="GO" id="GO:0008765">
    <property type="term" value="F:UDP-N-acetylmuramoylalanyl-D-glutamate-2,6-diaminopimelate ligase activity"/>
    <property type="evidence" value="ECO:0007669"/>
    <property type="project" value="UniProtKB-UniRule"/>
</dbReference>
<dbReference type="GO" id="GO:0005737">
    <property type="term" value="C:cytoplasm"/>
    <property type="evidence" value="ECO:0007669"/>
    <property type="project" value="UniProtKB-SubCell"/>
</dbReference>
<comment type="cofactor">
    <cofactor evidence="20">
        <name>Mg(2+)</name>
        <dbReference type="ChEBI" id="CHEBI:18420"/>
    </cofactor>
</comment>
<dbReference type="GO" id="GO:0005524">
    <property type="term" value="F:ATP binding"/>
    <property type="evidence" value="ECO:0007669"/>
    <property type="project" value="UniProtKB-UniRule"/>
</dbReference>
<dbReference type="GO" id="GO:0009252">
    <property type="term" value="P:peptidoglycan biosynthetic process"/>
    <property type="evidence" value="ECO:0007669"/>
    <property type="project" value="UniProtKB-UniRule"/>
</dbReference>
<feature type="binding site" evidence="20">
    <location>
        <position position="149"/>
    </location>
    <ligand>
        <name>UDP-N-acetyl-alpha-D-muramoyl-L-alanyl-D-glutamate</name>
        <dbReference type="ChEBI" id="CHEBI:83900"/>
    </ligand>
</feature>
<comment type="caution">
    <text evidence="25">The sequence shown here is derived from an EMBL/GenBank/DDBJ whole genome shotgun (WGS) entry which is preliminary data.</text>
</comment>
<evidence type="ECO:0000256" key="4">
    <source>
        <dbReference type="ARBA" id="ARBA00022598"/>
    </source>
</evidence>
<comment type="similarity">
    <text evidence="2 20">Belongs to the MurCDEF family. MurE subfamily.</text>
</comment>
<evidence type="ECO:0000256" key="6">
    <source>
        <dbReference type="ARBA" id="ARBA00022741"/>
    </source>
</evidence>
<feature type="domain" description="Mur ligase central" evidence="24">
    <location>
        <begin position="106"/>
        <end position="312"/>
    </location>
</feature>
<feature type="binding site" evidence="20">
    <location>
        <position position="185"/>
    </location>
    <ligand>
        <name>UDP-N-acetyl-alpha-D-muramoyl-L-alanyl-D-glutamate</name>
        <dbReference type="ChEBI" id="CHEBI:83900"/>
    </ligand>
</feature>
<evidence type="ECO:0000256" key="18">
    <source>
        <dbReference type="ARBA" id="ARBA00076158"/>
    </source>
</evidence>
<dbReference type="NCBIfam" id="TIGR01085">
    <property type="entry name" value="murE"/>
    <property type="match status" value="1"/>
</dbReference>
<feature type="modified residue" description="N6-carboxylysine" evidence="20">
    <location>
        <position position="217"/>
    </location>
</feature>
<evidence type="ECO:0000256" key="3">
    <source>
        <dbReference type="ARBA" id="ARBA00022490"/>
    </source>
</evidence>
<proteinExistence type="inferred from homology"/>
<dbReference type="Pfam" id="PF08245">
    <property type="entry name" value="Mur_ligase_M"/>
    <property type="match status" value="1"/>
</dbReference>
<dbReference type="Pfam" id="PF01225">
    <property type="entry name" value="Mur_ligase"/>
    <property type="match status" value="1"/>
</dbReference>
<keyword evidence="9 20" id="KW-0133">Cell shape</keyword>
<dbReference type="NCBIfam" id="NF001124">
    <property type="entry name" value="PRK00139.1-2"/>
    <property type="match status" value="1"/>
</dbReference>
<evidence type="ECO:0000256" key="11">
    <source>
        <dbReference type="ARBA" id="ARBA00023306"/>
    </source>
</evidence>
<evidence type="ECO:0000259" key="24">
    <source>
        <dbReference type="Pfam" id="PF08245"/>
    </source>
</evidence>
<keyword evidence="11 20" id="KW-0131">Cell cycle</keyword>
<keyword evidence="6 20" id="KW-0547">Nucleotide-binding</keyword>
<comment type="function">
    <text evidence="14 20">Catalyzes the addition of meso-diaminopimelic acid to the nucleotide precursor UDP-N-acetylmuramoyl-L-alanyl-D-glutamate (UMAG) in the biosynthesis of bacterial cell-wall peptidoglycan.</text>
</comment>
<evidence type="ECO:0000313" key="25">
    <source>
        <dbReference type="EMBL" id="MCP8970248.1"/>
    </source>
</evidence>
<gene>
    <name evidence="20" type="primary">murE</name>
    <name evidence="25" type="ORF">NK662_17135</name>
</gene>
<evidence type="ECO:0000256" key="16">
    <source>
        <dbReference type="ARBA" id="ARBA00072883"/>
    </source>
</evidence>
<dbReference type="EC" id="6.3.2.13" evidence="15 20"/>
<evidence type="ECO:0000259" key="22">
    <source>
        <dbReference type="Pfam" id="PF01225"/>
    </source>
</evidence>
<dbReference type="InterPro" id="IPR013221">
    <property type="entry name" value="Mur_ligase_cen"/>
</dbReference>
<keyword evidence="12 20" id="KW-0961">Cell wall biogenesis/degradation</keyword>
<accession>A0AA41XAQ1</accession>
<dbReference type="FunFam" id="3.90.190.20:FF:000006">
    <property type="entry name" value="UDP-N-acetylmuramoyl-L-alanyl-D-glutamate--2,6-diaminopimelate ligase"/>
    <property type="match status" value="1"/>
</dbReference>
<comment type="caution">
    <text evidence="20">Lacks conserved residue(s) required for the propagation of feature annotation.</text>
</comment>
<dbReference type="RefSeq" id="WP_254760166.1">
    <property type="nucleotide sequence ID" value="NZ_JANCLT010000010.1"/>
</dbReference>